<dbReference type="InterPro" id="IPR008482">
    <property type="entry name" value="DUF763"/>
</dbReference>
<evidence type="ECO:0008006" key="3">
    <source>
        <dbReference type="Google" id="ProtNLM"/>
    </source>
</evidence>
<sequence>MKRSGSADLPLHYGHVPVWLSERMAKLGLAVIENIVLDYGKDEVLRRLSDPFWFQSLGTVMGMDWHSSGITTSVLGALKRSVNPHSKELGIYICGGKGNNSRKTPDELMRISEATGLDGNHLVTCSKLSAKVDNTAIQDGFQLYTHNFILSSSGKWAVIQQGMSAESKTARRYHWHSEQLTSFVEDPHTFIYGQNTGSILNLADKQAESSRNGIMQIAAERPDTMIREISKLIMPAHHDVRAKDVDLKRLGAVLWLAHEKQPNDFEGLLQLQGLGPRTLQSLALVSEVIHGTPSRFNDPARYSFAHGGKDGHPFPVPLKIYDETINILQTAISRAKLGMNEKNEAIKRLTQVTQRAEKDFIPNANFDKVIEQERNNSWKYGGRTVFGKAKAPAQQQLNLF</sequence>
<organism evidence="1 2">
    <name type="scientific">Mucilaginibacter xinganensis</name>
    <dbReference type="NCBI Taxonomy" id="1234841"/>
    <lineage>
        <taxon>Bacteria</taxon>
        <taxon>Pseudomonadati</taxon>
        <taxon>Bacteroidota</taxon>
        <taxon>Sphingobacteriia</taxon>
        <taxon>Sphingobacteriales</taxon>
        <taxon>Sphingobacteriaceae</taxon>
        <taxon>Mucilaginibacter</taxon>
    </lineage>
</organism>
<protein>
    <recommendedName>
        <fullName evidence="3">DUF763 domain-containing protein</fullName>
    </recommendedName>
</protein>
<keyword evidence="2" id="KW-1185">Reference proteome</keyword>
<evidence type="ECO:0000313" key="2">
    <source>
        <dbReference type="Proteomes" id="UP000215002"/>
    </source>
</evidence>
<name>A0A223NY19_9SPHI</name>
<reference evidence="1 2" key="1">
    <citation type="submission" date="2017-08" db="EMBL/GenBank/DDBJ databases">
        <title>Complete genome sequence of Mucilaginibacter sp. strain BJC16-A31.</title>
        <authorList>
            <consortium name="Henan University of Science and Technology"/>
            <person name="You X."/>
        </authorList>
    </citation>
    <scope>NUCLEOTIDE SEQUENCE [LARGE SCALE GENOMIC DNA]</scope>
    <source>
        <strain evidence="1 2">BJC16-A31</strain>
    </source>
</reference>
<dbReference type="KEGG" id="muc:MuYL_2819"/>
<gene>
    <name evidence="1" type="ORF">MuYL_2819</name>
</gene>
<dbReference type="Proteomes" id="UP000215002">
    <property type="component" value="Chromosome"/>
</dbReference>
<dbReference type="AlphaFoldDB" id="A0A223NY19"/>
<accession>A0A223NY19</accession>
<dbReference type="EMBL" id="CP022743">
    <property type="protein sequence ID" value="ASU34706.1"/>
    <property type="molecule type" value="Genomic_DNA"/>
</dbReference>
<dbReference type="Pfam" id="PF05559">
    <property type="entry name" value="DUF763"/>
    <property type="match status" value="1"/>
</dbReference>
<evidence type="ECO:0000313" key="1">
    <source>
        <dbReference type="EMBL" id="ASU34706.1"/>
    </source>
</evidence>
<proteinExistence type="predicted"/>
<dbReference type="PANTHER" id="PTHR38597:SF1">
    <property type="entry name" value="BLL3834 PROTEIN"/>
    <property type="match status" value="1"/>
</dbReference>
<dbReference type="OrthoDB" id="9802662at2"/>
<dbReference type="PANTHER" id="PTHR38597">
    <property type="entry name" value="BLL3834 PROTEIN"/>
    <property type="match status" value="1"/>
</dbReference>
<dbReference type="RefSeq" id="WP_094571028.1">
    <property type="nucleotide sequence ID" value="NZ_CP022743.1"/>
</dbReference>